<dbReference type="CDD" id="cd00293">
    <property type="entry name" value="USP-like"/>
    <property type="match status" value="2"/>
</dbReference>
<dbReference type="Proteomes" id="UP000036458">
    <property type="component" value="Chromosome"/>
</dbReference>
<dbReference type="KEGG" id="ruf:TH63_04780"/>
<keyword evidence="4" id="KW-1185">Reference proteome</keyword>
<feature type="domain" description="UspA" evidence="2">
    <location>
        <begin position="2"/>
        <end position="147"/>
    </location>
</feature>
<dbReference type="SUPFAM" id="SSF52402">
    <property type="entry name" value="Adenine nucleotide alpha hydrolases-like"/>
    <property type="match status" value="2"/>
</dbReference>
<evidence type="ECO:0000313" key="3">
    <source>
        <dbReference type="EMBL" id="AKQ45105.1"/>
    </source>
</evidence>
<organism evidence="3 4">
    <name type="scientific">Rufibacter radiotolerans</name>
    <dbReference type="NCBI Taxonomy" id="1379910"/>
    <lineage>
        <taxon>Bacteria</taxon>
        <taxon>Pseudomonadati</taxon>
        <taxon>Bacteroidota</taxon>
        <taxon>Cytophagia</taxon>
        <taxon>Cytophagales</taxon>
        <taxon>Hymenobacteraceae</taxon>
        <taxon>Rufibacter</taxon>
    </lineage>
</organism>
<evidence type="ECO:0000313" key="4">
    <source>
        <dbReference type="Proteomes" id="UP000036458"/>
    </source>
</evidence>
<dbReference type="Gene3D" id="3.40.50.620">
    <property type="entry name" value="HUPs"/>
    <property type="match status" value="2"/>
</dbReference>
<dbReference type="PATRIC" id="fig|1379910.4.peg.1037"/>
<comment type="similarity">
    <text evidence="1">Belongs to the universal stress protein A family.</text>
</comment>
<evidence type="ECO:0000259" key="2">
    <source>
        <dbReference type="Pfam" id="PF00582"/>
    </source>
</evidence>
<dbReference type="PANTHER" id="PTHR46268:SF6">
    <property type="entry name" value="UNIVERSAL STRESS PROTEIN UP12"/>
    <property type="match status" value="1"/>
</dbReference>
<dbReference type="OrthoDB" id="1522603at2"/>
<dbReference type="InterPro" id="IPR014729">
    <property type="entry name" value="Rossmann-like_a/b/a_fold"/>
</dbReference>
<dbReference type="RefSeq" id="WP_048919942.1">
    <property type="nucleotide sequence ID" value="NZ_CP010777.1"/>
</dbReference>
<sequence length="285" mass="32162">METIICPTDFSKKSENSIRYADEIAQRMNSRIVLFHSIVERANVLAMAGGTDSFPSEEEMELERKQLKKLRRIQTYLESTEWGIPVSYETRVSYGETHQNVTTLAQDENADLIVLGSGPTDALKEIVVNSLAGQVINQAPCPVLIIPENATFRPIRKIVLATDLRGFSLSDTAMVLKLASYFGAQIQLLHIISKEDETARQFATEELQRLSKRLPYQRVSINVEVNPNIEEGISRFCRMQKADMLVVGAHATDPWQNLFQVEAPQAPTFHTHLPLMVIHARKIPF</sequence>
<dbReference type="AlphaFoldDB" id="A0A0H4VHF0"/>
<dbReference type="EMBL" id="CP010777">
    <property type="protein sequence ID" value="AKQ45105.1"/>
    <property type="molecule type" value="Genomic_DNA"/>
</dbReference>
<gene>
    <name evidence="3" type="ORF">TH63_04780</name>
</gene>
<protein>
    <recommendedName>
        <fullName evidence="2">UspA domain-containing protein</fullName>
    </recommendedName>
</protein>
<dbReference type="InterPro" id="IPR006016">
    <property type="entry name" value="UspA"/>
</dbReference>
<accession>A0A0H4VHF0</accession>
<dbReference type="PANTHER" id="PTHR46268">
    <property type="entry name" value="STRESS RESPONSE PROTEIN NHAX"/>
    <property type="match status" value="1"/>
</dbReference>
<reference evidence="3 4" key="1">
    <citation type="submission" date="2015-01" db="EMBL/GenBank/DDBJ databases">
        <title>Rufibacter sp./DG31D/ whole genome sequencing.</title>
        <authorList>
            <person name="Kim M.K."/>
            <person name="Srinivasan S."/>
            <person name="Lee J.-J."/>
        </authorList>
    </citation>
    <scope>NUCLEOTIDE SEQUENCE [LARGE SCALE GENOMIC DNA]</scope>
    <source>
        <strain evidence="3 4">DG31D</strain>
    </source>
</reference>
<dbReference type="InterPro" id="IPR006015">
    <property type="entry name" value="Universal_stress_UspA"/>
</dbReference>
<name>A0A0H4VHF0_9BACT</name>
<dbReference type="Pfam" id="PF00582">
    <property type="entry name" value="Usp"/>
    <property type="match status" value="1"/>
</dbReference>
<evidence type="ECO:0000256" key="1">
    <source>
        <dbReference type="ARBA" id="ARBA00008791"/>
    </source>
</evidence>
<dbReference type="PRINTS" id="PR01438">
    <property type="entry name" value="UNVRSLSTRESS"/>
</dbReference>
<proteinExistence type="inferred from homology"/>